<dbReference type="Pfam" id="PF13561">
    <property type="entry name" value="adh_short_C2"/>
    <property type="match status" value="1"/>
</dbReference>
<accession>A9D7K8</accession>
<sequence>MTLPIDLTGQTALVTGASRGIGRAICAVLARAGADIVGTASSMPEDGGETAHLVRAAGRHFTAESCDLGDRDATLGFAARMANRGDISILVNNAGIIRRAPASEHPIEDWDAVMAVNCDAPFILTQAIGRGMVERGYGKVVFIASVLSYQGGINVLGYAASKGAVAQLIKAFANEWASSGVNVNGIAPGYVATDNTAALQADSARQKALMDRVPSARWGKPEEIAEPVAFLCSDLARFIHGTILPVDGGWLGR</sequence>
<dbReference type="PROSITE" id="PS00061">
    <property type="entry name" value="ADH_SHORT"/>
    <property type="match status" value="1"/>
</dbReference>
<dbReference type="InterPro" id="IPR036291">
    <property type="entry name" value="NAD(P)-bd_dom_sf"/>
</dbReference>
<dbReference type="HOGENOM" id="CLU_010194_1_1_5"/>
<dbReference type="PRINTS" id="PR00080">
    <property type="entry name" value="SDRFAMILY"/>
</dbReference>
<organism evidence="3 4">
    <name type="scientific">Hoeflea phototrophica (strain DSM 17068 / NCIMB 14078 / DFL-43)</name>
    <dbReference type="NCBI Taxonomy" id="411684"/>
    <lineage>
        <taxon>Bacteria</taxon>
        <taxon>Pseudomonadati</taxon>
        <taxon>Pseudomonadota</taxon>
        <taxon>Alphaproteobacteria</taxon>
        <taxon>Hyphomicrobiales</taxon>
        <taxon>Rhizobiaceae</taxon>
        <taxon>Hoeflea</taxon>
    </lineage>
</organism>
<dbReference type="eggNOG" id="COG1028">
    <property type="taxonomic scope" value="Bacteria"/>
</dbReference>
<proteinExistence type="inferred from homology"/>
<dbReference type="STRING" id="411684.HPDFL43_16521"/>
<reference evidence="3 4" key="2">
    <citation type="submission" date="2012-06" db="EMBL/GenBank/DDBJ databases">
        <authorList>
            <person name="Fiebig A."/>
        </authorList>
    </citation>
    <scope>NUCLEOTIDE SEQUENCE [LARGE SCALE GENOMIC DNA]</scope>
    <source>
        <strain evidence="3 4">DFL-43</strain>
    </source>
</reference>
<name>A9D7K8_HOEPD</name>
<evidence type="ECO:0000256" key="1">
    <source>
        <dbReference type="ARBA" id="ARBA00006484"/>
    </source>
</evidence>
<dbReference type="AlphaFoldDB" id="A9D7K8"/>
<gene>
    <name evidence="3" type="ORF">HPDFL43_16521</name>
</gene>
<dbReference type="OrthoDB" id="9796652at2"/>
<keyword evidence="2 3" id="KW-0560">Oxidoreductase</keyword>
<dbReference type="SUPFAM" id="SSF51735">
    <property type="entry name" value="NAD(P)-binding Rossmann-fold domains"/>
    <property type="match status" value="1"/>
</dbReference>
<dbReference type="InterPro" id="IPR050259">
    <property type="entry name" value="SDR"/>
</dbReference>
<dbReference type="GO" id="GO:0032787">
    <property type="term" value="P:monocarboxylic acid metabolic process"/>
    <property type="evidence" value="ECO:0007669"/>
    <property type="project" value="UniProtKB-ARBA"/>
</dbReference>
<dbReference type="RefSeq" id="WP_007199055.1">
    <property type="nucleotide sequence ID" value="NZ_CM002917.1"/>
</dbReference>
<dbReference type="InterPro" id="IPR020904">
    <property type="entry name" value="Sc_DH/Rdtase_CS"/>
</dbReference>
<protein>
    <submittedName>
        <fullName evidence="3">Dehydrogenase with different specificity</fullName>
        <ecNumber evidence="3">1.1.1.125</ecNumber>
    </submittedName>
</protein>
<reference evidence="3 4" key="1">
    <citation type="submission" date="2007-10" db="EMBL/GenBank/DDBJ databases">
        <authorList>
            <person name="Wagner-Dobler I."/>
            <person name="Ferriera S."/>
            <person name="Johnson J."/>
            <person name="Kravitz S."/>
            <person name="Beeson K."/>
            <person name="Sutton G."/>
            <person name="Rogers Y.-H."/>
            <person name="Friedman R."/>
            <person name="Frazier M."/>
            <person name="Venter J.C."/>
        </authorList>
    </citation>
    <scope>NUCLEOTIDE SEQUENCE [LARGE SCALE GENOMIC DNA]</scope>
    <source>
        <strain evidence="3 4">DFL-43</strain>
    </source>
</reference>
<comment type="similarity">
    <text evidence="1">Belongs to the short-chain dehydrogenases/reductases (SDR) family.</text>
</comment>
<dbReference type="PANTHER" id="PTHR42879">
    <property type="entry name" value="3-OXOACYL-(ACYL-CARRIER-PROTEIN) REDUCTASE"/>
    <property type="match status" value="1"/>
</dbReference>
<dbReference type="PRINTS" id="PR00081">
    <property type="entry name" value="GDHRDH"/>
</dbReference>
<comment type="caution">
    <text evidence="3">The sequence shown here is derived from an EMBL/GenBank/DDBJ whole genome shotgun (WGS) entry which is preliminary data.</text>
</comment>
<evidence type="ECO:0000313" key="3">
    <source>
        <dbReference type="EMBL" id="EDQ33098.1"/>
    </source>
</evidence>
<dbReference type="InterPro" id="IPR002347">
    <property type="entry name" value="SDR_fam"/>
</dbReference>
<dbReference type="Proteomes" id="UP000004291">
    <property type="component" value="Chromosome"/>
</dbReference>
<evidence type="ECO:0000256" key="2">
    <source>
        <dbReference type="ARBA" id="ARBA00023002"/>
    </source>
</evidence>
<dbReference type="FunFam" id="3.40.50.720:FF:000084">
    <property type="entry name" value="Short-chain dehydrogenase reductase"/>
    <property type="match status" value="1"/>
</dbReference>
<dbReference type="GO" id="GO:0008678">
    <property type="term" value="F:2-deoxy-D-gluconate 3-dehydrogenase activity"/>
    <property type="evidence" value="ECO:0007669"/>
    <property type="project" value="UniProtKB-EC"/>
</dbReference>
<keyword evidence="4" id="KW-1185">Reference proteome</keyword>
<evidence type="ECO:0000313" key="4">
    <source>
        <dbReference type="Proteomes" id="UP000004291"/>
    </source>
</evidence>
<dbReference type="EMBL" id="ABIA03000004">
    <property type="protein sequence ID" value="EDQ33098.1"/>
    <property type="molecule type" value="Genomic_DNA"/>
</dbReference>
<dbReference type="PANTHER" id="PTHR42879:SF2">
    <property type="entry name" value="3-OXOACYL-[ACYL-CARRIER-PROTEIN] REDUCTASE FABG"/>
    <property type="match status" value="1"/>
</dbReference>
<dbReference type="EC" id="1.1.1.125" evidence="3"/>
<dbReference type="Gene3D" id="3.40.50.720">
    <property type="entry name" value="NAD(P)-binding Rossmann-like Domain"/>
    <property type="match status" value="1"/>
</dbReference>